<dbReference type="OrthoDB" id="1103324at2759"/>
<dbReference type="GO" id="GO:0004497">
    <property type="term" value="F:monooxygenase activity"/>
    <property type="evidence" value="ECO:0007669"/>
    <property type="project" value="UniProtKB-KW"/>
</dbReference>
<keyword evidence="4 6" id="KW-0408">Iron</keyword>
<sequence>MAFLTIPNAARAAILSVVCYHLYKIFRFGHREKNLPPGPPTIPVLGNAHLLPWKDLHLKFKEWSDQYGAVFSIKIGESTVVVLNDPRAVHQLINKRGALFADRPEEEQWDLATNKEAFGIMHSDPIWRAIRKIVTQILSPKNLDGTWNNIQEAEINQMMLDLLDQPEDFRSSVQRVSASIASTILYGHRAPTWENFWASEVHYTTDLLVKALSPGSYLPATQFPILKYIPERWLASKKFAKMTYARNTATFAKARAIVEERRQNGDFRHSLIDSVLDGVVEPDVPLTYSQINNSLLGNVHQGASETSSNSTLTSILFLAKNPHVQRKAQIELDRVCGIDRMPRWSDFDALPYINCIVKEGLRIRPVLPNGLPHRATGDSWYDGMLIPKDATVIIPIWALNHTYYPEPSTYNPDRYINHRKSSSEYAVAAEFEHRDHYAFGSGRRFCVGIHLGERTLWRSVAQLLWAFNIEPAVDADGEPVPLNTDAYEGDFASAPMPFKVRIVPRSPKHAEIVQRAAADVQDHLKQWE</sequence>
<gene>
    <name evidence="8" type="ORF">CC86DRAFT_23970</name>
</gene>
<evidence type="ECO:0000313" key="9">
    <source>
        <dbReference type="Proteomes" id="UP000799424"/>
    </source>
</evidence>
<reference evidence="8" key="1">
    <citation type="journal article" date="2020" name="Stud. Mycol.">
        <title>101 Dothideomycetes genomes: a test case for predicting lifestyles and emergence of pathogens.</title>
        <authorList>
            <person name="Haridas S."/>
            <person name="Albert R."/>
            <person name="Binder M."/>
            <person name="Bloem J."/>
            <person name="Labutti K."/>
            <person name="Salamov A."/>
            <person name="Andreopoulos B."/>
            <person name="Baker S."/>
            <person name="Barry K."/>
            <person name="Bills G."/>
            <person name="Bluhm B."/>
            <person name="Cannon C."/>
            <person name="Castanera R."/>
            <person name="Culley D."/>
            <person name="Daum C."/>
            <person name="Ezra D."/>
            <person name="Gonzalez J."/>
            <person name="Henrissat B."/>
            <person name="Kuo A."/>
            <person name="Liang C."/>
            <person name="Lipzen A."/>
            <person name="Lutzoni F."/>
            <person name="Magnuson J."/>
            <person name="Mondo S."/>
            <person name="Nolan M."/>
            <person name="Ohm R."/>
            <person name="Pangilinan J."/>
            <person name="Park H.-J."/>
            <person name="Ramirez L."/>
            <person name="Alfaro M."/>
            <person name="Sun H."/>
            <person name="Tritt A."/>
            <person name="Yoshinaga Y."/>
            <person name="Zwiers L.-H."/>
            <person name="Turgeon B."/>
            <person name="Goodwin S."/>
            <person name="Spatafora J."/>
            <person name="Crous P."/>
            <person name="Grigoriev I."/>
        </authorList>
    </citation>
    <scope>NUCLEOTIDE SEQUENCE</scope>
    <source>
        <strain evidence="8">CBS 113818</strain>
    </source>
</reference>
<dbReference type="GO" id="GO:0020037">
    <property type="term" value="F:heme binding"/>
    <property type="evidence" value="ECO:0007669"/>
    <property type="project" value="InterPro"/>
</dbReference>
<dbReference type="PANTHER" id="PTHR46300">
    <property type="entry name" value="P450, PUTATIVE (EUROFUNG)-RELATED-RELATED"/>
    <property type="match status" value="1"/>
</dbReference>
<keyword evidence="9" id="KW-1185">Reference proteome</keyword>
<dbReference type="EMBL" id="MU006225">
    <property type="protein sequence ID" value="KAF2827089.1"/>
    <property type="molecule type" value="Genomic_DNA"/>
</dbReference>
<evidence type="ECO:0000256" key="1">
    <source>
        <dbReference type="ARBA" id="ARBA00010617"/>
    </source>
</evidence>
<evidence type="ECO:0000256" key="3">
    <source>
        <dbReference type="ARBA" id="ARBA00023002"/>
    </source>
</evidence>
<dbReference type="PRINTS" id="PR00463">
    <property type="entry name" value="EP450I"/>
</dbReference>
<keyword evidence="6 7" id="KW-0349">Heme</keyword>
<evidence type="ECO:0000256" key="2">
    <source>
        <dbReference type="ARBA" id="ARBA00022723"/>
    </source>
</evidence>
<dbReference type="CDD" id="cd11065">
    <property type="entry name" value="CYP64-like"/>
    <property type="match status" value="1"/>
</dbReference>
<comment type="similarity">
    <text evidence="1 7">Belongs to the cytochrome P450 family.</text>
</comment>
<dbReference type="AlphaFoldDB" id="A0A6A7A2V1"/>
<dbReference type="InterPro" id="IPR036396">
    <property type="entry name" value="Cyt_P450_sf"/>
</dbReference>
<feature type="binding site" description="axial binding residue" evidence="6">
    <location>
        <position position="446"/>
    </location>
    <ligand>
        <name>heme</name>
        <dbReference type="ChEBI" id="CHEBI:30413"/>
    </ligand>
    <ligandPart>
        <name>Fe</name>
        <dbReference type="ChEBI" id="CHEBI:18248"/>
    </ligandPart>
</feature>
<evidence type="ECO:0000256" key="4">
    <source>
        <dbReference type="ARBA" id="ARBA00023004"/>
    </source>
</evidence>
<dbReference type="Gene3D" id="1.10.630.10">
    <property type="entry name" value="Cytochrome P450"/>
    <property type="match status" value="1"/>
</dbReference>
<dbReference type="SUPFAM" id="SSF48264">
    <property type="entry name" value="Cytochrome P450"/>
    <property type="match status" value="1"/>
</dbReference>
<evidence type="ECO:0000256" key="7">
    <source>
        <dbReference type="RuleBase" id="RU000461"/>
    </source>
</evidence>
<dbReference type="InterPro" id="IPR001128">
    <property type="entry name" value="Cyt_P450"/>
</dbReference>
<dbReference type="InterPro" id="IPR002401">
    <property type="entry name" value="Cyt_P450_E_grp-I"/>
</dbReference>
<name>A0A6A7A2V1_9PLEO</name>
<comment type="cofactor">
    <cofactor evidence="6">
        <name>heme</name>
        <dbReference type="ChEBI" id="CHEBI:30413"/>
    </cofactor>
</comment>
<evidence type="ECO:0000256" key="5">
    <source>
        <dbReference type="ARBA" id="ARBA00023033"/>
    </source>
</evidence>
<proteinExistence type="inferred from homology"/>
<evidence type="ECO:0000256" key="6">
    <source>
        <dbReference type="PIRSR" id="PIRSR602401-1"/>
    </source>
</evidence>
<keyword evidence="3 7" id="KW-0560">Oxidoreductase</keyword>
<dbReference type="PANTHER" id="PTHR46300:SF2">
    <property type="entry name" value="CYTOCHROME P450 MONOOXYGENASE ALNH-RELATED"/>
    <property type="match status" value="1"/>
</dbReference>
<organism evidence="8 9">
    <name type="scientific">Ophiobolus disseminans</name>
    <dbReference type="NCBI Taxonomy" id="1469910"/>
    <lineage>
        <taxon>Eukaryota</taxon>
        <taxon>Fungi</taxon>
        <taxon>Dikarya</taxon>
        <taxon>Ascomycota</taxon>
        <taxon>Pezizomycotina</taxon>
        <taxon>Dothideomycetes</taxon>
        <taxon>Pleosporomycetidae</taxon>
        <taxon>Pleosporales</taxon>
        <taxon>Pleosporineae</taxon>
        <taxon>Phaeosphaeriaceae</taxon>
        <taxon>Ophiobolus</taxon>
    </lineage>
</organism>
<dbReference type="GO" id="GO:0005506">
    <property type="term" value="F:iron ion binding"/>
    <property type="evidence" value="ECO:0007669"/>
    <property type="project" value="InterPro"/>
</dbReference>
<dbReference type="GO" id="GO:0016705">
    <property type="term" value="F:oxidoreductase activity, acting on paired donors, with incorporation or reduction of molecular oxygen"/>
    <property type="evidence" value="ECO:0007669"/>
    <property type="project" value="InterPro"/>
</dbReference>
<protein>
    <submittedName>
        <fullName evidence="8">Cytochrome P450 oxidoreductase-like protein</fullName>
    </submittedName>
</protein>
<evidence type="ECO:0000313" key="8">
    <source>
        <dbReference type="EMBL" id="KAF2827089.1"/>
    </source>
</evidence>
<dbReference type="PROSITE" id="PS00086">
    <property type="entry name" value="CYTOCHROME_P450"/>
    <property type="match status" value="1"/>
</dbReference>
<dbReference type="Pfam" id="PF00067">
    <property type="entry name" value="p450"/>
    <property type="match status" value="1"/>
</dbReference>
<accession>A0A6A7A2V1</accession>
<keyword evidence="5 7" id="KW-0503">Monooxygenase</keyword>
<dbReference type="InterPro" id="IPR050364">
    <property type="entry name" value="Cytochrome_P450_fung"/>
</dbReference>
<keyword evidence="2 6" id="KW-0479">Metal-binding</keyword>
<dbReference type="InterPro" id="IPR017972">
    <property type="entry name" value="Cyt_P450_CS"/>
</dbReference>
<dbReference type="Proteomes" id="UP000799424">
    <property type="component" value="Unassembled WGS sequence"/>
</dbReference>